<feature type="region of interest" description="Disordered" evidence="3">
    <location>
        <begin position="747"/>
        <end position="849"/>
    </location>
</feature>
<feature type="domain" description="Ubiquitin fusion degradation protein UFD1 N-terminal subdomain 2" evidence="7">
    <location>
        <begin position="110"/>
        <end position="185"/>
    </location>
</feature>
<evidence type="ECO:0000256" key="3">
    <source>
        <dbReference type="SAM" id="MobiDB-lite"/>
    </source>
</evidence>
<dbReference type="Pfam" id="PF03152">
    <property type="entry name" value="UFD1_N1"/>
    <property type="match status" value="1"/>
</dbReference>
<dbReference type="InterPro" id="IPR049439">
    <property type="entry name" value="TRAFD1-XIAF1_Znf"/>
</dbReference>
<dbReference type="Gene3D" id="3.10.330.10">
    <property type="match status" value="1"/>
</dbReference>
<organism evidence="8">
    <name type="scientific">Mucor ambiguus</name>
    <dbReference type="NCBI Taxonomy" id="91626"/>
    <lineage>
        <taxon>Eukaryota</taxon>
        <taxon>Fungi</taxon>
        <taxon>Fungi incertae sedis</taxon>
        <taxon>Mucoromycota</taxon>
        <taxon>Mucoromycotina</taxon>
        <taxon>Mucoromycetes</taxon>
        <taxon>Mucorales</taxon>
        <taxon>Mucorineae</taxon>
        <taxon>Mucoraceae</taxon>
        <taxon>Mucor</taxon>
    </lineage>
</organism>
<evidence type="ECO:0000313" key="9">
    <source>
        <dbReference type="Proteomes" id="UP000053815"/>
    </source>
</evidence>
<evidence type="ECO:0000313" key="8">
    <source>
        <dbReference type="EMBL" id="GAN05792.1"/>
    </source>
</evidence>
<feature type="domain" description="TRAFD1/XAF1 zinc finger" evidence="6">
    <location>
        <begin position="446"/>
        <end position="476"/>
    </location>
</feature>
<comment type="similarity">
    <text evidence="1">Belongs to the UFD1 family.</text>
</comment>
<dbReference type="EMBL" id="DF836390">
    <property type="protein sequence ID" value="GAN05792.1"/>
    <property type="molecule type" value="Genomic_DNA"/>
</dbReference>
<dbReference type="GO" id="GO:0031593">
    <property type="term" value="F:polyubiquitin modification-dependent protein binding"/>
    <property type="evidence" value="ECO:0007669"/>
    <property type="project" value="TreeGrafter"/>
</dbReference>
<feature type="domain" description="Ubiquitin fusion degradation protein UFD1 N-terminal subdomain 1" evidence="4">
    <location>
        <begin position="22"/>
        <end position="107"/>
    </location>
</feature>
<dbReference type="Gene3D" id="6.10.130.10">
    <property type="entry name" value="Ubiquitin-protein ligase E3A, N-terminal zinc-binding domain (AZUL)"/>
    <property type="match status" value="1"/>
</dbReference>
<name>A0A0C9MRB3_9FUNG</name>
<accession>A0A0C9MRB3</accession>
<dbReference type="Gene3D" id="2.60.120.380">
    <property type="match status" value="1"/>
</dbReference>
<keyword evidence="2" id="KW-0833">Ubl conjugation pathway</keyword>
<dbReference type="Pfam" id="PF16558">
    <property type="entry name" value="AZUL"/>
    <property type="match status" value="1"/>
</dbReference>
<dbReference type="PANTHER" id="PTHR12555:SF15">
    <property type="entry name" value="FUSION DEGRADATION PROTEIN (UFD1), PUTATIVE (AFU_ORTHOLOGUE AFUA_4G04640)-RELATED"/>
    <property type="match status" value="1"/>
</dbReference>
<dbReference type="STRING" id="91626.A0A0C9MRB3"/>
<proteinExistence type="inferred from homology"/>
<feature type="domain" description="Ubiquitin-protein ligase E3A N-terminal zinc-binding" evidence="5">
    <location>
        <begin position="530"/>
        <end position="569"/>
    </location>
</feature>
<dbReference type="GO" id="GO:0034098">
    <property type="term" value="C:VCP-NPL4-UFD1 AAA ATPase complex"/>
    <property type="evidence" value="ECO:0007669"/>
    <property type="project" value="TreeGrafter"/>
</dbReference>
<dbReference type="InterPro" id="IPR042299">
    <property type="entry name" value="Ufd1-like_Nn"/>
</dbReference>
<dbReference type="AlphaFoldDB" id="A0A0C9MRB3"/>
<dbReference type="PANTHER" id="PTHR12555">
    <property type="entry name" value="UBIQUITIN FUSION DEGRADATON PROTEIN 1"/>
    <property type="match status" value="1"/>
</dbReference>
<sequence length="1047" mass="117971">MDSSTEDYSNIRWSSHFTVENAPVELSHGDKVILPPSALEQLLQQVGPSGTLPSPLTFELRHPHTAATIHCGVKEFSSENSTIQLPAWMQESLGLNREDHVLIKLSLLPKGTFARLKPISHDYRDITDYRAALEAHLRGHYNTLSSGQTLSCGYGGRVYDFHVVELKPQDAVSITDTDLEVEMDPITSISTKSNAPTSIVQLNQPIPATSIAAKQYHYWKLELSHAQTVVLNAKVESGNADIVVSDTDKTPTLDNHVWSDLSSDSERHIQISSTSTGVLFVGIHGYTDTVVSWEATVNTDMEISATEETESEDTTGKVQCKNCHAWIAERTLMLHEGFCYRNNAVCEWGCGKVFKKDSQELQEHWHCDQCDVIGSAQENGEREKHTAYCHTPKTCVCTIFTTQSYETLAQHRRTTCAEKLITCRYCHILTAQGVVSLDPRDRLLGLHSHESYCGSRTITCQKCGKPIPIKDITVHAKIHDVKRQQQVLPPACCNRNCIRPKQKNRLSLCQYCFGPFWITEDDPKNAKLMQRVARKLHSQLTVGCGNAWCRNKYCATCTNDPKDATTAASLLIPMIKNLPKELASYNPNPELYFCVDESVTRKKFLAETLASQSEGKYDLGWCVVAIENSQEELDKAQIWLDRNAPRKNHYEITHISWIDALDFFYIKEVNVKTCFFFHQFICYSTDKRSFNRYYYLFGPIYHMKSTTLAYASVLALSACLSIANSQPIHNTDLVHVNTSTRAVEPVAYEKRHVKHHSSNRKKRSTTTRYTTKYTTKHTTKFTTKHTSKRHLTKRTSKHSTKKSSRHSKRRSSKHSSKKHSTKKSSKKRSSTKKSAKKSSSKRSNKTSSISSCYKKATFTQYWIPKEGDKDMLNDGKTVTLTGSKNKALKSDSGSTIAKVSKTTYDKFQMEGTGLLKSGVMVNLGDSDKTFQKVDRSKAPYGLGSDDDIHLTPWVSVAANDLKVGTKLYVKELDGVKLPDGKTHNGCVRVDDEGWSFHGCQLDFFVLQFTAYQKLENMLPEKVTVSAQDCKILDYVTDSVKKWAVINK</sequence>
<evidence type="ECO:0000259" key="4">
    <source>
        <dbReference type="Pfam" id="PF03152"/>
    </source>
</evidence>
<dbReference type="GO" id="GO:0006511">
    <property type="term" value="P:ubiquitin-dependent protein catabolic process"/>
    <property type="evidence" value="ECO:0007669"/>
    <property type="project" value="InterPro"/>
</dbReference>
<dbReference type="Proteomes" id="UP000053815">
    <property type="component" value="Unassembled WGS sequence"/>
</dbReference>
<reference evidence="8" key="1">
    <citation type="submission" date="2014-09" db="EMBL/GenBank/DDBJ databases">
        <title>Draft genome sequence of an oleaginous Mucoromycotina fungus Mucor ambiguus NBRC6742.</title>
        <authorList>
            <person name="Takeda I."/>
            <person name="Yamane N."/>
            <person name="Morita T."/>
            <person name="Tamano K."/>
            <person name="Machida M."/>
            <person name="Baker S."/>
            <person name="Koike H."/>
        </authorList>
    </citation>
    <scope>NUCLEOTIDE SEQUENCE</scope>
    <source>
        <strain evidence="8">NBRC 6742</strain>
    </source>
</reference>
<keyword evidence="9" id="KW-1185">Reference proteome</keyword>
<evidence type="ECO:0000256" key="2">
    <source>
        <dbReference type="ARBA" id="ARBA00022786"/>
    </source>
</evidence>
<dbReference type="Gene3D" id="2.40.40.50">
    <property type="entry name" value="Ubiquitin fusion degradation protein UFD1, N-terminal domain"/>
    <property type="match status" value="1"/>
</dbReference>
<evidence type="ECO:0000259" key="6">
    <source>
        <dbReference type="Pfam" id="PF21366"/>
    </source>
</evidence>
<dbReference type="Pfam" id="PF24842">
    <property type="entry name" value="UFD1_N2"/>
    <property type="match status" value="1"/>
</dbReference>
<evidence type="ECO:0000259" key="7">
    <source>
        <dbReference type="Pfam" id="PF24842"/>
    </source>
</evidence>
<dbReference type="InterPro" id="IPR032353">
    <property type="entry name" value="AZUL"/>
</dbReference>
<dbReference type="GO" id="GO:0036503">
    <property type="term" value="P:ERAD pathway"/>
    <property type="evidence" value="ECO:0007669"/>
    <property type="project" value="TreeGrafter"/>
</dbReference>
<dbReference type="InterPro" id="IPR004854">
    <property type="entry name" value="Ufd1-like"/>
</dbReference>
<dbReference type="InterPro" id="IPR055417">
    <property type="entry name" value="UFD1_N1"/>
</dbReference>
<feature type="compositionally biased region" description="Basic residues" evidence="3">
    <location>
        <begin position="774"/>
        <end position="844"/>
    </location>
</feature>
<dbReference type="InterPro" id="IPR042556">
    <property type="entry name" value="AZUL_sf"/>
</dbReference>
<dbReference type="OrthoDB" id="193703at2759"/>
<protein>
    <submittedName>
        <fullName evidence="8">Ubiquitin fusion degradation protein</fullName>
    </submittedName>
</protein>
<evidence type="ECO:0000256" key="1">
    <source>
        <dbReference type="ARBA" id="ARBA00006043"/>
    </source>
</evidence>
<dbReference type="InterPro" id="IPR055418">
    <property type="entry name" value="UFD1_N2"/>
</dbReference>
<dbReference type="Pfam" id="PF21366">
    <property type="entry name" value="TRAFD1-XIAF1_ZnF"/>
    <property type="match status" value="1"/>
</dbReference>
<dbReference type="CDD" id="cd22785">
    <property type="entry name" value="DPBB_MltA-like"/>
    <property type="match status" value="1"/>
</dbReference>
<feature type="compositionally biased region" description="Basic residues" evidence="3">
    <location>
        <begin position="751"/>
        <end position="765"/>
    </location>
</feature>
<evidence type="ECO:0000259" key="5">
    <source>
        <dbReference type="Pfam" id="PF16558"/>
    </source>
</evidence>
<gene>
    <name evidence="8" type="ORF">MAM1_0101d05267</name>
</gene>
<dbReference type="Pfam" id="PF23580">
    <property type="entry name" value="Znf_XAF1_N"/>
    <property type="match status" value="1"/>
</dbReference>